<dbReference type="EMBL" id="BMAW01105938">
    <property type="protein sequence ID" value="GFT21708.1"/>
    <property type="molecule type" value="Genomic_DNA"/>
</dbReference>
<organism evidence="1 2">
    <name type="scientific">Nephila pilipes</name>
    <name type="common">Giant wood spider</name>
    <name type="synonym">Nephila maculata</name>
    <dbReference type="NCBI Taxonomy" id="299642"/>
    <lineage>
        <taxon>Eukaryota</taxon>
        <taxon>Metazoa</taxon>
        <taxon>Ecdysozoa</taxon>
        <taxon>Arthropoda</taxon>
        <taxon>Chelicerata</taxon>
        <taxon>Arachnida</taxon>
        <taxon>Araneae</taxon>
        <taxon>Araneomorphae</taxon>
        <taxon>Entelegynae</taxon>
        <taxon>Araneoidea</taxon>
        <taxon>Nephilidae</taxon>
        <taxon>Nephila</taxon>
    </lineage>
</organism>
<proteinExistence type="predicted"/>
<sequence>MGFFHFRLSGSTSGTSSEFHYCRASVITFIVLAHNEGEKRRVFCAPQLQVDKLTPVELTGKCVSIPF</sequence>
<reference evidence="1" key="1">
    <citation type="submission" date="2020-08" db="EMBL/GenBank/DDBJ databases">
        <title>Multicomponent nature underlies the extraordinary mechanical properties of spider dragline silk.</title>
        <authorList>
            <person name="Kono N."/>
            <person name="Nakamura H."/>
            <person name="Mori M."/>
            <person name="Yoshida Y."/>
            <person name="Ohtoshi R."/>
            <person name="Malay A.D."/>
            <person name="Moran D.A.P."/>
            <person name="Tomita M."/>
            <person name="Numata K."/>
            <person name="Arakawa K."/>
        </authorList>
    </citation>
    <scope>NUCLEOTIDE SEQUENCE</scope>
</reference>
<gene>
    <name evidence="1" type="ORF">NPIL_296431</name>
</gene>
<comment type="caution">
    <text evidence="1">The sequence shown here is derived from an EMBL/GenBank/DDBJ whole genome shotgun (WGS) entry which is preliminary data.</text>
</comment>
<accession>A0A8X6TKX0</accession>
<keyword evidence="2" id="KW-1185">Reference proteome</keyword>
<dbReference type="Proteomes" id="UP000887013">
    <property type="component" value="Unassembled WGS sequence"/>
</dbReference>
<evidence type="ECO:0000313" key="2">
    <source>
        <dbReference type="Proteomes" id="UP000887013"/>
    </source>
</evidence>
<protein>
    <submittedName>
        <fullName evidence="1">Uncharacterized protein</fullName>
    </submittedName>
</protein>
<name>A0A8X6TKX0_NEPPI</name>
<dbReference type="AlphaFoldDB" id="A0A8X6TKX0"/>
<evidence type="ECO:0000313" key="1">
    <source>
        <dbReference type="EMBL" id="GFT21708.1"/>
    </source>
</evidence>